<dbReference type="Pfam" id="PF06267">
    <property type="entry name" value="DUF1028"/>
    <property type="match status" value="1"/>
</dbReference>
<dbReference type="InterPro" id="IPR010430">
    <property type="entry name" value="DUF1028"/>
</dbReference>
<name>A0A381NG41_9ZZZZ</name>
<dbReference type="Gene3D" id="3.60.20.10">
    <property type="entry name" value="Glutamine Phosphoribosylpyrophosphate, subunit 1, domain 1"/>
    <property type="match status" value="1"/>
</dbReference>
<sequence>MRTAKSMSPRSARGRIAPGVLCLLVIAALSGKQDLRAQEPVAWGDELVFHTFSIAAVDPSTGESGVAVTTRVPCVGNGVPWVRAGVGAVATQASTRTAYGRELLDMLEEGLTPRDALDRAMAGDPESERRQVGVVALDGTSAQHTGTGPGYWAGHKSGLNYATQGNVLVGPEVVDAVAASFEATEGSERHLADRLIEALGAGQEVGGDRRMGRLQSAAVIVADPREGRSRRADGLTANINVCEHPTPVAELRRVYNTISGTLGYRTLQQYTGNDVWQVKLIMHALDYYRSDTETLEQEGNWRLYDNEIVSAVDEFRSDQGLSVPSSGSSPPGLVDADTVERMWIELESAGKAAELRRVIRELTAVRR</sequence>
<dbReference type="InterPro" id="IPR029055">
    <property type="entry name" value="Ntn_hydrolases_N"/>
</dbReference>
<dbReference type="SUPFAM" id="SSF56235">
    <property type="entry name" value="N-terminal nucleophile aminohydrolases (Ntn hydrolases)"/>
    <property type="match status" value="1"/>
</dbReference>
<dbReference type="AlphaFoldDB" id="A0A381NG41"/>
<dbReference type="EMBL" id="UINC01000335">
    <property type="protein sequence ID" value="SUZ53560.1"/>
    <property type="molecule type" value="Genomic_DNA"/>
</dbReference>
<protein>
    <submittedName>
        <fullName evidence="1">Uncharacterized protein</fullName>
    </submittedName>
</protein>
<proteinExistence type="predicted"/>
<evidence type="ECO:0000313" key="1">
    <source>
        <dbReference type="EMBL" id="SUZ53560.1"/>
    </source>
</evidence>
<accession>A0A381NG41</accession>
<dbReference type="PANTHER" id="PTHR39328:SF1">
    <property type="entry name" value="BLL2871 PROTEIN"/>
    <property type="match status" value="1"/>
</dbReference>
<dbReference type="PANTHER" id="PTHR39328">
    <property type="entry name" value="BLL2871 PROTEIN"/>
    <property type="match status" value="1"/>
</dbReference>
<reference evidence="1" key="1">
    <citation type="submission" date="2018-05" db="EMBL/GenBank/DDBJ databases">
        <authorList>
            <person name="Lanie J.A."/>
            <person name="Ng W.-L."/>
            <person name="Kazmierczak K.M."/>
            <person name="Andrzejewski T.M."/>
            <person name="Davidsen T.M."/>
            <person name="Wayne K.J."/>
            <person name="Tettelin H."/>
            <person name="Glass J.I."/>
            <person name="Rusch D."/>
            <person name="Podicherti R."/>
            <person name="Tsui H.-C.T."/>
            <person name="Winkler M.E."/>
        </authorList>
    </citation>
    <scope>NUCLEOTIDE SEQUENCE</scope>
</reference>
<gene>
    <name evidence="1" type="ORF">METZ01_LOCUS6414</name>
</gene>
<organism evidence="1">
    <name type="scientific">marine metagenome</name>
    <dbReference type="NCBI Taxonomy" id="408172"/>
    <lineage>
        <taxon>unclassified sequences</taxon>
        <taxon>metagenomes</taxon>
        <taxon>ecological metagenomes</taxon>
    </lineage>
</organism>